<dbReference type="GO" id="GO:0042742">
    <property type="term" value="P:defense response to bacterium"/>
    <property type="evidence" value="ECO:0007669"/>
    <property type="project" value="UniProtKB-KW"/>
</dbReference>
<proteinExistence type="inferred from homology"/>
<feature type="chain" id="PRO_5008583058" description="Reelin domain-containing protein" evidence="9">
    <location>
        <begin position="21"/>
        <end position="174"/>
    </location>
</feature>
<evidence type="ECO:0000256" key="1">
    <source>
        <dbReference type="ARBA" id="ARBA00004613"/>
    </source>
</evidence>
<organism evidence="11">
    <name type="scientific">Cuerna arida</name>
    <dbReference type="NCBI Taxonomy" id="1464854"/>
    <lineage>
        <taxon>Eukaryota</taxon>
        <taxon>Metazoa</taxon>
        <taxon>Ecdysozoa</taxon>
        <taxon>Arthropoda</taxon>
        <taxon>Hexapoda</taxon>
        <taxon>Insecta</taxon>
        <taxon>Pterygota</taxon>
        <taxon>Neoptera</taxon>
        <taxon>Paraneoptera</taxon>
        <taxon>Hemiptera</taxon>
        <taxon>Auchenorrhyncha</taxon>
        <taxon>Membracoidea</taxon>
        <taxon>Cicadellidae</taxon>
        <taxon>Cicadellinae</taxon>
        <taxon>Proconiini</taxon>
        <taxon>Cuerna</taxon>
    </lineage>
</organism>
<dbReference type="InterPro" id="IPR042307">
    <property type="entry name" value="Reeler_sf"/>
</dbReference>
<keyword evidence="3" id="KW-0964">Secreted</keyword>
<evidence type="ECO:0000259" key="10">
    <source>
        <dbReference type="Pfam" id="PF02014"/>
    </source>
</evidence>
<comment type="subcellular location">
    <subcellularLocation>
        <location evidence="1">Secreted</location>
    </subcellularLocation>
</comment>
<evidence type="ECO:0000256" key="4">
    <source>
        <dbReference type="ARBA" id="ARBA00022529"/>
    </source>
</evidence>
<keyword evidence="7" id="KW-0391">Immunity</keyword>
<keyword evidence="5" id="KW-0399">Innate immunity</keyword>
<dbReference type="AlphaFoldDB" id="A0A1B6FM74"/>
<dbReference type="EMBL" id="GECZ01018482">
    <property type="protein sequence ID" value="JAS51287.1"/>
    <property type="molecule type" value="Transcribed_RNA"/>
</dbReference>
<evidence type="ECO:0000256" key="7">
    <source>
        <dbReference type="ARBA" id="ARBA00022859"/>
    </source>
</evidence>
<dbReference type="Gene3D" id="2.60.40.4060">
    <property type="entry name" value="Reeler domain"/>
    <property type="match status" value="1"/>
</dbReference>
<evidence type="ECO:0000256" key="9">
    <source>
        <dbReference type="SAM" id="SignalP"/>
    </source>
</evidence>
<dbReference type="CDD" id="cd08544">
    <property type="entry name" value="Reeler"/>
    <property type="match status" value="1"/>
</dbReference>
<dbReference type="GO" id="GO:0016020">
    <property type="term" value="C:membrane"/>
    <property type="evidence" value="ECO:0007669"/>
    <property type="project" value="TreeGrafter"/>
</dbReference>
<dbReference type="PANTHER" id="PTHR45828">
    <property type="entry name" value="CYTOCHROME B561/FERRIC REDUCTASE TRANSMEMBRANE"/>
    <property type="match status" value="1"/>
</dbReference>
<comment type="similarity">
    <text evidence="2">Belongs to the insect defense protein family.</text>
</comment>
<gene>
    <name evidence="11" type="ORF">g.7681</name>
</gene>
<evidence type="ECO:0000313" key="11">
    <source>
        <dbReference type="EMBL" id="JAS51287.1"/>
    </source>
</evidence>
<dbReference type="GO" id="GO:0005576">
    <property type="term" value="C:extracellular region"/>
    <property type="evidence" value="ECO:0007669"/>
    <property type="project" value="UniProtKB-SubCell"/>
</dbReference>
<evidence type="ECO:0000256" key="5">
    <source>
        <dbReference type="ARBA" id="ARBA00022588"/>
    </source>
</evidence>
<accession>A0A1B6FM74</accession>
<keyword evidence="8" id="KW-0044">Antibiotic</keyword>
<feature type="domain" description="Reelin" evidence="10">
    <location>
        <begin position="31"/>
        <end position="155"/>
    </location>
</feature>
<dbReference type="Pfam" id="PF02014">
    <property type="entry name" value="Reeler"/>
    <property type="match status" value="1"/>
</dbReference>
<keyword evidence="6 9" id="KW-0732">Signal</keyword>
<dbReference type="GO" id="GO:0045087">
    <property type="term" value="P:innate immune response"/>
    <property type="evidence" value="ECO:0007669"/>
    <property type="project" value="UniProtKB-KW"/>
</dbReference>
<dbReference type="PANTHER" id="PTHR45828:SF9">
    <property type="entry name" value="CELL WALL INTEGRITY AND STRESS RESPONSE COMPONENT 4-LIKE-RELATED"/>
    <property type="match status" value="1"/>
</dbReference>
<evidence type="ECO:0000256" key="3">
    <source>
        <dbReference type="ARBA" id="ARBA00022525"/>
    </source>
</evidence>
<sequence length="174" mass="19929">MSSITNKVVLWCALVHLVLSRPDGLPWPDSCESLSPGNNVPPQTGPMPFEISIDDNKITWDGCIYITIKGQEPEQFAGFMVQARDNKTGAVVGYFREADDVKLMDCFGKPDNTAININYLPKEEVIMRWFPDIRYTGIVHIYATIAKDYMEQVYWLKQKTKPIKVTRSKDIFYE</sequence>
<keyword evidence="4" id="KW-0929">Antimicrobial</keyword>
<reference evidence="11" key="1">
    <citation type="submission" date="2015-11" db="EMBL/GenBank/DDBJ databases">
        <title>De novo transcriptome assembly of four potential Pierce s Disease insect vectors from Arizona vineyards.</title>
        <authorList>
            <person name="Tassone E.E."/>
        </authorList>
    </citation>
    <scope>NUCLEOTIDE SEQUENCE</scope>
</reference>
<protein>
    <recommendedName>
        <fullName evidence="10">Reelin domain-containing protein</fullName>
    </recommendedName>
</protein>
<evidence type="ECO:0000256" key="2">
    <source>
        <dbReference type="ARBA" id="ARBA00008501"/>
    </source>
</evidence>
<feature type="signal peptide" evidence="9">
    <location>
        <begin position="1"/>
        <end position="20"/>
    </location>
</feature>
<evidence type="ECO:0000256" key="8">
    <source>
        <dbReference type="ARBA" id="ARBA00023022"/>
    </source>
</evidence>
<dbReference type="InterPro" id="IPR002861">
    <property type="entry name" value="Reeler_dom"/>
</dbReference>
<name>A0A1B6FM74_9HEMI</name>
<evidence type="ECO:0000256" key="6">
    <source>
        <dbReference type="ARBA" id="ARBA00022729"/>
    </source>
</evidence>
<dbReference type="InterPro" id="IPR051237">
    <property type="entry name" value="Ferric-chelate_Red/DefProt"/>
</dbReference>